<dbReference type="PROSITE" id="PS50127">
    <property type="entry name" value="UBC_2"/>
    <property type="match status" value="1"/>
</dbReference>
<organism evidence="3 4">
    <name type="scientific">Capsaspora owczarzaki (strain ATCC 30864)</name>
    <dbReference type="NCBI Taxonomy" id="595528"/>
    <lineage>
        <taxon>Eukaryota</taxon>
        <taxon>Filasterea</taxon>
        <taxon>Capsaspora</taxon>
    </lineage>
</organism>
<sequence>MASSAGASVVVPRNFRLLEELDKGEKGIGDGTISYGLQNGEDMELSNWMGTILGPPRTVFENRIYSLKLHCGPKYPEEPPTVRFITRINLNFVNKNNGAVDLTKLPLIAKWQRSYTMETVLSEIRKALSSKDNMKSSQPPEGTDFE</sequence>
<dbReference type="Gene3D" id="3.10.110.10">
    <property type="entry name" value="Ubiquitin Conjugating Enzyme"/>
    <property type="match status" value="1"/>
</dbReference>
<dbReference type="EMBL" id="KE346371">
    <property type="protein sequence ID" value="KJE96471.1"/>
    <property type="molecule type" value="Genomic_DNA"/>
</dbReference>
<dbReference type="PhylomeDB" id="A0A0D2UN70"/>
<protein>
    <submittedName>
        <fullName evidence="3">Ubiquitin-conjugating enzyme</fullName>
    </submittedName>
</protein>
<keyword evidence="4" id="KW-1185">Reference proteome</keyword>
<feature type="domain" description="UBC core" evidence="2">
    <location>
        <begin position="12"/>
        <end position="146"/>
    </location>
</feature>
<accession>A0A0D2UN70</accession>
<evidence type="ECO:0000313" key="4">
    <source>
        <dbReference type="Proteomes" id="UP000008743"/>
    </source>
</evidence>
<dbReference type="InterPro" id="IPR000608">
    <property type="entry name" value="UBC"/>
</dbReference>
<dbReference type="FunFam" id="3.10.110.10:FF:000026">
    <property type="entry name" value="Ubiquitin-conjugating enzyme E2 variant"/>
    <property type="match status" value="1"/>
</dbReference>
<dbReference type="Proteomes" id="UP000008743">
    <property type="component" value="Unassembled WGS sequence"/>
</dbReference>
<keyword evidence="1" id="KW-0833">Ubl conjugation pathway</keyword>
<name>A0A0D2UN70_CAPO3</name>
<dbReference type="eggNOG" id="KOG0896">
    <property type="taxonomic scope" value="Eukaryota"/>
</dbReference>
<dbReference type="SMART" id="SM00212">
    <property type="entry name" value="UBCc"/>
    <property type="match status" value="1"/>
</dbReference>
<evidence type="ECO:0000256" key="1">
    <source>
        <dbReference type="ARBA" id="ARBA00022786"/>
    </source>
</evidence>
<dbReference type="STRING" id="595528.A0A0D2UN70"/>
<evidence type="ECO:0000259" key="2">
    <source>
        <dbReference type="PROSITE" id="PS50127"/>
    </source>
</evidence>
<reference evidence="4" key="1">
    <citation type="submission" date="2011-02" db="EMBL/GenBank/DDBJ databases">
        <title>The Genome Sequence of Capsaspora owczarzaki ATCC 30864.</title>
        <authorList>
            <person name="Russ C."/>
            <person name="Cuomo C."/>
            <person name="Burger G."/>
            <person name="Gray M.W."/>
            <person name="Holland P.W.H."/>
            <person name="King N."/>
            <person name="Lang F.B.F."/>
            <person name="Roger A.J."/>
            <person name="Ruiz-Trillo I."/>
            <person name="Young S.K."/>
            <person name="Zeng Q."/>
            <person name="Gargeya S."/>
            <person name="Alvarado L."/>
            <person name="Berlin A."/>
            <person name="Chapman S.B."/>
            <person name="Chen Z."/>
            <person name="Freedman E."/>
            <person name="Gellesch M."/>
            <person name="Goldberg J."/>
            <person name="Griggs A."/>
            <person name="Gujja S."/>
            <person name="Heilman E."/>
            <person name="Heiman D."/>
            <person name="Howarth C."/>
            <person name="Mehta T."/>
            <person name="Neiman D."/>
            <person name="Pearson M."/>
            <person name="Roberts A."/>
            <person name="Saif S."/>
            <person name="Shea T."/>
            <person name="Shenoy N."/>
            <person name="Sisk P."/>
            <person name="Stolte C."/>
            <person name="Sykes S."/>
            <person name="White J."/>
            <person name="Yandava C."/>
            <person name="Haas B."/>
            <person name="Nusbaum C."/>
            <person name="Birren B."/>
        </authorList>
    </citation>
    <scope>NUCLEOTIDE SEQUENCE</scope>
    <source>
        <strain evidence="4">ATCC 30864</strain>
    </source>
</reference>
<dbReference type="PANTHER" id="PTHR24068">
    <property type="entry name" value="UBIQUITIN-CONJUGATING ENZYME E2"/>
    <property type="match status" value="1"/>
</dbReference>
<dbReference type="OMA" id="GPESCSY"/>
<dbReference type="AlphaFoldDB" id="A0A0D2UN70"/>
<dbReference type="SUPFAM" id="SSF54495">
    <property type="entry name" value="UBC-like"/>
    <property type="match status" value="1"/>
</dbReference>
<dbReference type="InParanoid" id="A0A0D2UN70"/>
<dbReference type="Pfam" id="PF00179">
    <property type="entry name" value="UQ_con"/>
    <property type="match status" value="1"/>
</dbReference>
<dbReference type="CDD" id="cd23807">
    <property type="entry name" value="UEV_UBE2V"/>
    <property type="match status" value="1"/>
</dbReference>
<proteinExistence type="predicted"/>
<dbReference type="InterPro" id="IPR016135">
    <property type="entry name" value="UBQ-conjugating_enzyme/RWD"/>
</dbReference>
<gene>
    <name evidence="3" type="ORF">CAOG_006796</name>
</gene>
<dbReference type="FunCoup" id="A0A0D2UN70">
    <property type="interactions" value="737"/>
</dbReference>
<evidence type="ECO:0000313" key="3">
    <source>
        <dbReference type="EMBL" id="KJE96471.1"/>
    </source>
</evidence>
<dbReference type="RefSeq" id="XP_004344417.1">
    <property type="nucleotide sequence ID" value="XM_004344367.2"/>
</dbReference>